<gene>
    <name evidence="2" type="ORF">SADO_07662</name>
</gene>
<dbReference type="Proteomes" id="UP001460888">
    <property type="component" value="Unassembled WGS sequence"/>
</dbReference>
<sequence length="208" mass="23234">MPLVFDEIVEAAKHFPIVFPASRAKTKPVALLGLRRARNHFVAEDGRWQAGYVPAFLRRYPFVFGRHGNAGARHLTVMLDRKAPHLDRSEGQPLFDRPAGSTTASGAPTAMSQTVQDAVAFLSRYQEAADQVTDRMAPLIEADVFVDRNLEMYVGTRRTNRITGIRVVDRERVAALDDATLGRWARSGLLEAVHAHWQSLTNFRQLTG</sequence>
<feature type="region of interest" description="Disordered" evidence="1">
    <location>
        <begin position="88"/>
        <end position="110"/>
    </location>
</feature>
<evidence type="ECO:0000313" key="3">
    <source>
        <dbReference type="Proteomes" id="UP001460888"/>
    </source>
</evidence>
<dbReference type="Pfam" id="PF07277">
    <property type="entry name" value="SapC"/>
    <property type="match status" value="1"/>
</dbReference>
<evidence type="ECO:0008006" key="4">
    <source>
        <dbReference type="Google" id="ProtNLM"/>
    </source>
</evidence>
<dbReference type="InterPro" id="IPR010836">
    <property type="entry name" value="SapC"/>
</dbReference>
<reference evidence="2 3" key="1">
    <citation type="submission" date="2013-03" db="EMBL/GenBank/DDBJ databases">
        <title>Salinisphaera dokdonensis CL-ES53 Genome Sequencing.</title>
        <authorList>
            <person name="Li C."/>
            <person name="Lai Q."/>
            <person name="Shao Z."/>
        </authorList>
    </citation>
    <scope>NUCLEOTIDE SEQUENCE [LARGE SCALE GENOMIC DNA]</scope>
    <source>
        <strain evidence="2 3">CL-ES53</strain>
    </source>
</reference>
<name>A0ABV2B0L5_9GAMM</name>
<evidence type="ECO:0000256" key="1">
    <source>
        <dbReference type="SAM" id="MobiDB-lite"/>
    </source>
</evidence>
<proteinExistence type="predicted"/>
<evidence type="ECO:0000313" key="2">
    <source>
        <dbReference type="EMBL" id="MES1929115.1"/>
    </source>
</evidence>
<protein>
    <recommendedName>
        <fullName evidence="4">SapC family protein</fullName>
    </recommendedName>
</protein>
<keyword evidence="3" id="KW-1185">Reference proteome</keyword>
<comment type="caution">
    <text evidence="2">The sequence shown here is derived from an EMBL/GenBank/DDBJ whole genome shotgun (WGS) entry which is preliminary data.</text>
</comment>
<dbReference type="EMBL" id="APND01000002">
    <property type="protein sequence ID" value="MES1929115.1"/>
    <property type="molecule type" value="Genomic_DNA"/>
</dbReference>
<organism evidence="2 3">
    <name type="scientific">Salinisphaera dokdonensis CL-ES53</name>
    <dbReference type="NCBI Taxonomy" id="1304272"/>
    <lineage>
        <taxon>Bacteria</taxon>
        <taxon>Pseudomonadati</taxon>
        <taxon>Pseudomonadota</taxon>
        <taxon>Gammaproteobacteria</taxon>
        <taxon>Salinisphaerales</taxon>
        <taxon>Salinisphaeraceae</taxon>
        <taxon>Salinisphaera</taxon>
    </lineage>
</organism>
<accession>A0ABV2B0L5</accession>
<feature type="compositionally biased region" description="Low complexity" evidence="1">
    <location>
        <begin position="98"/>
        <end position="110"/>
    </location>
</feature>